<dbReference type="OrthoDB" id="134981at2"/>
<proteinExistence type="predicted"/>
<protein>
    <recommendedName>
        <fullName evidence="4">Right handed beta helix domain-containing protein</fullName>
    </recommendedName>
</protein>
<dbReference type="InterPro" id="IPR011050">
    <property type="entry name" value="Pectin_lyase_fold/virulence"/>
</dbReference>
<dbReference type="Gene3D" id="2.160.20.10">
    <property type="entry name" value="Single-stranded right-handed beta-helix, Pectin lyase-like"/>
    <property type="match status" value="1"/>
</dbReference>
<dbReference type="InterPro" id="IPR045392">
    <property type="entry name" value="DUF6519"/>
</dbReference>
<name>A0A1L9AWY0_9BACT</name>
<keyword evidence="3" id="KW-1185">Reference proteome</keyword>
<evidence type="ECO:0000256" key="1">
    <source>
        <dbReference type="SAM" id="MobiDB-lite"/>
    </source>
</evidence>
<dbReference type="SUPFAM" id="SSF51126">
    <property type="entry name" value="Pectin lyase-like"/>
    <property type="match status" value="2"/>
</dbReference>
<gene>
    <name evidence="2" type="ORF">BON30_42675</name>
</gene>
<reference evidence="3" key="1">
    <citation type="submission" date="2016-11" db="EMBL/GenBank/DDBJ databases">
        <authorList>
            <person name="Shukria A."/>
            <person name="Stevens D.C."/>
        </authorList>
    </citation>
    <scope>NUCLEOTIDE SEQUENCE [LARGE SCALE GENOMIC DNA]</scope>
    <source>
        <strain evidence="3">Cbfe23</strain>
    </source>
</reference>
<evidence type="ECO:0000313" key="2">
    <source>
        <dbReference type="EMBL" id="OJH34518.1"/>
    </source>
</evidence>
<comment type="caution">
    <text evidence="2">The sequence shown here is derived from an EMBL/GenBank/DDBJ whole genome shotgun (WGS) entry which is preliminary data.</text>
</comment>
<feature type="region of interest" description="Disordered" evidence="1">
    <location>
        <begin position="1387"/>
        <end position="1411"/>
    </location>
</feature>
<accession>A0A1L9AWY0</accession>
<dbReference type="Pfam" id="PF20129">
    <property type="entry name" value="DUF6519"/>
    <property type="match status" value="1"/>
</dbReference>
<dbReference type="RefSeq" id="WP_071904349.1">
    <property type="nucleotide sequence ID" value="NZ_MPIN01000018.1"/>
</dbReference>
<sequence>MKADLSRGHRPDRKRGKDYRRVLLQQGRVLLDSDLAATTDALDTGLRTLARNVAGESGTHDQGFLITPGRLMALFETLDGVTRDASSQALFKHYLDYGRRYQGRLPSLYLGGLLAWGKVTVALRSAPRPGTKLRLWACLPSGAKLVVGMQGVPDQQVTGSDAQAFKPYDITVPVGTTPTAWLNLSFANPAASPDPTREAWIGLIEEFETAAGEPRFWVKRGHYLLGGYPLTLQEDGSFPSVTFPAGLLHDSQATPDKASPGQRFLAFLEGWERLVTHVEDPGLLEQALGGTLDTCARTQAVGQVKLVACPAGLTPAQVLNAFRTVKAPKGTLQIGTASQSTSADPCAIPEAEGYTGGDNRLYRFEVHEWTQGTGLGSFSLKWSRNNGAEVFRVVSKTDFGIISRLGLAPGANLRDGDLVEFLDERVELGDHTPAALDGTGFTPSRRAAGALYYVREVLEDLGQIELIDPATGAPIWLAYSMSETAIPKLRRWHGLLKSGEGTASGDTLVFTVDGIEVKVGGPAGGADLFRPGDYWQYEARKLYANDNGAWVASPHGPERLHAPLALFEFKGPDLPVELVEWYGGRGSPLFELEADDVAFNGARAGTSATTVQGALDELFQRQGGGCCQVETGPEPIPTPTTDDAARINNLILTKLPKGGVICLRPGVYYFRSQLSIAGMPIELRGCPDAVIVSDAAGKTPIVVGTGGALLLSGLVVCTRSTSPGPALIEVSGNASLTVKECGLFHVGPTTGPVNPGTAILTPGTIPSSFTFNAPPYELPYPFPEGSSSTTNAPTIQIDDSVILARWGILASNLKSITMNGTIGHCGNGVVRVEEELAYVHLSGCGLHTDVPNTVFDSLRASDPLAIQHDAQVLLEKGWDYADPAGMPLLVRDLFGGVVTDSWFFGALGFCARFATRLELRGNHYTGTSGLRLDNVTRSKLIGEQLEVWRSDSLEPDGSPVGIFIVRSALGLLIADCDVRTSGTANIGGGIILATNYLMGIWYGSGEGEGEEGDTPNQPPQERRFQDVFIHDNRIRSVGAGIKIRSEFDSEAPGSVVDRISIRGNDIELVGERGIYYRHTTGTLDEKGESAQVVIADNQIRGRGSEWFNLQVIMVQNATMGIMAVEGNTIQFQASASERSIDALRFFFVDSVRVARNRIDVRRFTAGDYEDCGMAAWYCQDMVFSGNELDSAPGNKVVPAEFNSCERLVLEGNTLGAFYKSFRVYYCSNVVVRGNRARCHLFLYSLGGNALLADNFVEHGGGAVETVLSENGNGVAGTHLYAMVSDSILAMGNRVTGGHLAIYPNVIYVGGAPREHEVTLHVEGNFAGTVTVGNYTATSVTGIPNGAFATPVSGTRAMVVNNMATNLIKTNTYNKLLMTNNMAPSLRVGSGEVGSTSSTSNSAVSTANNLRQ</sequence>
<dbReference type="STRING" id="83449.BON30_42675"/>
<dbReference type="InterPro" id="IPR012334">
    <property type="entry name" value="Pectin_lyas_fold"/>
</dbReference>
<organism evidence="2 3">
    <name type="scientific">Cystobacter ferrugineus</name>
    <dbReference type="NCBI Taxonomy" id="83449"/>
    <lineage>
        <taxon>Bacteria</taxon>
        <taxon>Pseudomonadati</taxon>
        <taxon>Myxococcota</taxon>
        <taxon>Myxococcia</taxon>
        <taxon>Myxococcales</taxon>
        <taxon>Cystobacterineae</taxon>
        <taxon>Archangiaceae</taxon>
        <taxon>Cystobacter</taxon>
    </lineage>
</organism>
<dbReference type="EMBL" id="MPIN01000018">
    <property type="protein sequence ID" value="OJH34518.1"/>
    <property type="molecule type" value="Genomic_DNA"/>
</dbReference>
<reference evidence="2 3" key="2">
    <citation type="submission" date="2016-12" db="EMBL/GenBank/DDBJ databases">
        <title>Draft Genome Sequence of Cystobacter ferrugineus Strain Cbfe23.</title>
        <authorList>
            <person name="Akbar S."/>
            <person name="Dowd S.E."/>
            <person name="Stevens D.C."/>
        </authorList>
    </citation>
    <scope>NUCLEOTIDE SEQUENCE [LARGE SCALE GENOMIC DNA]</scope>
    <source>
        <strain evidence="2 3">Cbfe23</strain>
    </source>
</reference>
<dbReference type="Proteomes" id="UP000182229">
    <property type="component" value="Unassembled WGS sequence"/>
</dbReference>
<evidence type="ECO:0000313" key="3">
    <source>
        <dbReference type="Proteomes" id="UP000182229"/>
    </source>
</evidence>
<evidence type="ECO:0008006" key="4">
    <source>
        <dbReference type="Google" id="ProtNLM"/>
    </source>
</evidence>